<dbReference type="CDD" id="cd02414">
    <property type="entry name" value="KH-II_Jag"/>
    <property type="match status" value="1"/>
</dbReference>
<dbReference type="InterPro" id="IPR038008">
    <property type="entry name" value="Jag_KH"/>
</dbReference>
<dbReference type="GO" id="GO:0003723">
    <property type="term" value="F:RNA binding"/>
    <property type="evidence" value="ECO:0007669"/>
    <property type="project" value="InterPro"/>
</dbReference>
<dbReference type="EMBL" id="ABCS01000019">
    <property type="protein sequence ID" value="EDM79459.1"/>
    <property type="molecule type" value="Genomic_DNA"/>
</dbReference>
<name>A6G3S2_9BACT</name>
<dbReference type="OrthoDB" id="9794483at2"/>
<dbReference type="CDD" id="cd02644">
    <property type="entry name" value="R3H_jag"/>
    <property type="match status" value="1"/>
</dbReference>
<dbReference type="STRING" id="391625.PPSIR1_35072"/>
<dbReference type="Proteomes" id="UP000005801">
    <property type="component" value="Unassembled WGS sequence"/>
</dbReference>
<feature type="domain" description="R3H" evidence="2">
    <location>
        <begin position="110"/>
        <end position="175"/>
    </location>
</feature>
<evidence type="ECO:0000256" key="1">
    <source>
        <dbReference type="SAM" id="MobiDB-lite"/>
    </source>
</evidence>
<reference evidence="3 4" key="1">
    <citation type="submission" date="2007-06" db="EMBL/GenBank/DDBJ databases">
        <authorList>
            <person name="Shimkets L."/>
            <person name="Ferriera S."/>
            <person name="Johnson J."/>
            <person name="Kravitz S."/>
            <person name="Beeson K."/>
            <person name="Sutton G."/>
            <person name="Rogers Y.-H."/>
            <person name="Friedman R."/>
            <person name="Frazier M."/>
            <person name="Venter J.C."/>
        </authorList>
    </citation>
    <scope>NUCLEOTIDE SEQUENCE [LARGE SCALE GENOMIC DNA]</scope>
    <source>
        <strain evidence="3 4">SIR-1</strain>
    </source>
</reference>
<dbReference type="InterPro" id="IPR001374">
    <property type="entry name" value="R3H_dom"/>
</dbReference>
<sequence length="175" mass="19738">MPPTEPNAPMSDQNSRKDDDLQQRITDAVPVVRSFLETVLGLLGVEVEVDIDVEDDGLHCDLNTSDEEGGLLIGRHGATLDALQYLTLRVLQAEGLGRMRITLDVGGYRTRRERVLREMAENVAKKVLDNGRPYHFEPMSAMERRVVHMAMSEIDGLRTESEGEGRRRHVVVFRD</sequence>
<dbReference type="Pfam" id="PF01424">
    <property type="entry name" value="R3H"/>
    <property type="match status" value="1"/>
</dbReference>
<dbReference type="PANTHER" id="PTHR35800:SF1">
    <property type="entry name" value="RNA-BINDING PROTEIN KHPB"/>
    <property type="match status" value="1"/>
</dbReference>
<accession>A6G3S2</accession>
<dbReference type="SUPFAM" id="SSF82708">
    <property type="entry name" value="R3H domain"/>
    <property type="match status" value="1"/>
</dbReference>
<evidence type="ECO:0000313" key="4">
    <source>
        <dbReference type="Proteomes" id="UP000005801"/>
    </source>
</evidence>
<feature type="region of interest" description="Disordered" evidence="1">
    <location>
        <begin position="1"/>
        <end position="21"/>
    </location>
</feature>
<proteinExistence type="predicted"/>
<dbReference type="Gene3D" id="3.30.300.20">
    <property type="match status" value="1"/>
</dbReference>
<dbReference type="Gene3D" id="3.30.1370.50">
    <property type="entry name" value="R3H-like domain"/>
    <property type="match status" value="1"/>
</dbReference>
<dbReference type="PROSITE" id="PS51061">
    <property type="entry name" value="R3H"/>
    <property type="match status" value="1"/>
</dbReference>
<protein>
    <submittedName>
        <fullName evidence="3">Jag protein</fullName>
    </submittedName>
</protein>
<gene>
    <name evidence="3" type="ORF">PPSIR1_35072</name>
</gene>
<dbReference type="InterPro" id="IPR034079">
    <property type="entry name" value="R3H_KhpB"/>
</dbReference>
<dbReference type="Pfam" id="PF13083">
    <property type="entry name" value="KH_KhpA-B"/>
    <property type="match status" value="1"/>
</dbReference>
<evidence type="ECO:0000313" key="3">
    <source>
        <dbReference type="EMBL" id="EDM79459.1"/>
    </source>
</evidence>
<dbReference type="InterPro" id="IPR036867">
    <property type="entry name" value="R3H_dom_sf"/>
</dbReference>
<dbReference type="PANTHER" id="PTHR35800">
    <property type="entry name" value="PROTEIN JAG"/>
    <property type="match status" value="1"/>
</dbReference>
<evidence type="ECO:0000259" key="2">
    <source>
        <dbReference type="PROSITE" id="PS51061"/>
    </source>
</evidence>
<keyword evidence="4" id="KW-1185">Reference proteome</keyword>
<dbReference type="eggNOG" id="COG1847">
    <property type="taxonomic scope" value="Bacteria"/>
</dbReference>
<comment type="caution">
    <text evidence="3">The sequence shown here is derived from an EMBL/GenBank/DDBJ whole genome shotgun (WGS) entry which is preliminary data.</text>
</comment>
<dbReference type="InterPro" id="IPR039247">
    <property type="entry name" value="KhpB"/>
</dbReference>
<dbReference type="InterPro" id="IPR015946">
    <property type="entry name" value="KH_dom-like_a/b"/>
</dbReference>
<dbReference type="SMART" id="SM00393">
    <property type="entry name" value="R3H"/>
    <property type="match status" value="1"/>
</dbReference>
<organism evidence="3 4">
    <name type="scientific">Plesiocystis pacifica SIR-1</name>
    <dbReference type="NCBI Taxonomy" id="391625"/>
    <lineage>
        <taxon>Bacteria</taxon>
        <taxon>Pseudomonadati</taxon>
        <taxon>Myxococcota</taxon>
        <taxon>Polyangia</taxon>
        <taxon>Nannocystales</taxon>
        <taxon>Nannocystaceae</taxon>
        <taxon>Plesiocystis</taxon>
    </lineage>
</organism>
<dbReference type="AlphaFoldDB" id="A6G3S2"/>